<keyword evidence="2" id="KW-1133">Transmembrane helix</keyword>
<evidence type="ECO:0000313" key="4">
    <source>
        <dbReference type="Proteomes" id="UP001151760"/>
    </source>
</evidence>
<keyword evidence="4" id="KW-1185">Reference proteome</keyword>
<proteinExistence type="predicted"/>
<feature type="region of interest" description="Disordered" evidence="1">
    <location>
        <begin position="1"/>
        <end position="53"/>
    </location>
</feature>
<accession>A0ABQ4XDJ5</accession>
<organism evidence="3 4">
    <name type="scientific">Tanacetum coccineum</name>
    <dbReference type="NCBI Taxonomy" id="301880"/>
    <lineage>
        <taxon>Eukaryota</taxon>
        <taxon>Viridiplantae</taxon>
        <taxon>Streptophyta</taxon>
        <taxon>Embryophyta</taxon>
        <taxon>Tracheophyta</taxon>
        <taxon>Spermatophyta</taxon>
        <taxon>Magnoliopsida</taxon>
        <taxon>eudicotyledons</taxon>
        <taxon>Gunneridae</taxon>
        <taxon>Pentapetalae</taxon>
        <taxon>asterids</taxon>
        <taxon>campanulids</taxon>
        <taxon>Asterales</taxon>
        <taxon>Asteraceae</taxon>
        <taxon>Asteroideae</taxon>
        <taxon>Anthemideae</taxon>
        <taxon>Anthemidinae</taxon>
        <taxon>Tanacetum</taxon>
    </lineage>
</organism>
<protein>
    <submittedName>
        <fullName evidence="3">Uncharacterized protein</fullName>
    </submittedName>
</protein>
<feature type="compositionally biased region" description="Basic and acidic residues" evidence="1">
    <location>
        <begin position="16"/>
        <end position="30"/>
    </location>
</feature>
<gene>
    <name evidence="3" type="ORF">Tco_0677888</name>
</gene>
<dbReference type="Proteomes" id="UP001151760">
    <property type="component" value="Unassembled WGS sequence"/>
</dbReference>
<feature type="compositionally biased region" description="Basic and acidic residues" evidence="1">
    <location>
        <begin position="37"/>
        <end position="50"/>
    </location>
</feature>
<dbReference type="EMBL" id="BQNB010009422">
    <property type="protein sequence ID" value="GJS63324.1"/>
    <property type="molecule type" value="Genomic_DNA"/>
</dbReference>
<evidence type="ECO:0000256" key="1">
    <source>
        <dbReference type="SAM" id="MobiDB-lite"/>
    </source>
</evidence>
<reference evidence="3" key="2">
    <citation type="submission" date="2022-01" db="EMBL/GenBank/DDBJ databases">
        <authorList>
            <person name="Yamashiro T."/>
            <person name="Shiraishi A."/>
            <person name="Satake H."/>
            <person name="Nakayama K."/>
        </authorList>
    </citation>
    <scope>NUCLEOTIDE SEQUENCE</scope>
</reference>
<name>A0ABQ4XDJ5_9ASTR</name>
<sequence>MFGRGGTRGSSEQDDAGEKTRKRDAGEEGPKAPAKVLRKDHDVARAEHSARGGKSLAGISVDTWLAIHAQKTQEPPIATQTVNDPNPLSYAKPQTQQDVTQLNIIKYTISPNVEVSFFKLLRTTDDVEDMTFDVYVLPCYGLVLFVTALFIHAL</sequence>
<feature type="transmembrane region" description="Helical" evidence="2">
    <location>
        <begin position="132"/>
        <end position="153"/>
    </location>
</feature>
<keyword evidence="2" id="KW-0812">Transmembrane</keyword>
<evidence type="ECO:0000313" key="3">
    <source>
        <dbReference type="EMBL" id="GJS63324.1"/>
    </source>
</evidence>
<keyword evidence="2" id="KW-0472">Membrane</keyword>
<comment type="caution">
    <text evidence="3">The sequence shown here is derived from an EMBL/GenBank/DDBJ whole genome shotgun (WGS) entry which is preliminary data.</text>
</comment>
<reference evidence="3" key="1">
    <citation type="journal article" date="2022" name="Int. J. Mol. Sci.">
        <title>Draft Genome of Tanacetum Coccineum: Genomic Comparison of Closely Related Tanacetum-Family Plants.</title>
        <authorList>
            <person name="Yamashiro T."/>
            <person name="Shiraishi A."/>
            <person name="Nakayama K."/>
            <person name="Satake H."/>
        </authorList>
    </citation>
    <scope>NUCLEOTIDE SEQUENCE</scope>
</reference>
<evidence type="ECO:0000256" key="2">
    <source>
        <dbReference type="SAM" id="Phobius"/>
    </source>
</evidence>